<accession>A0A519BA43</accession>
<dbReference type="EMBL" id="SGBD01000004">
    <property type="protein sequence ID" value="RZD14160.1"/>
    <property type="molecule type" value="Genomic_DNA"/>
</dbReference>
<organism evidence="3 4">
    <name type="scientific">Candidatus Acidulodesulfobacterium ferriphilum</name>
    <dbReference type="NCBI Taxonomy" id="2597223"/>
    <lineage>
        <taxon>Bacteria</taxon>
        <taxon>Deltaproteobacteria</taxon>
        <taxon>Candidatus Acidulodesulfobacterales</taxon>
        <taxon>Candidatus Acidulodesulfobacterium</taxon>
    </lineage>
</organism>
<dbReference type="SUPFAM" id="SSF56349">
    <property type="entry name" value="DNA breaking-rejoining enzymes"/>
    <property type="match status" value="1"/>
</dbReference>
<reference evidence="3 4" key="1">
    <citation type="submission" date="2019-01" db="EMBL/GenBank/DDBJ databases">
        <title>Insights into ecological role of a new deltaproteobacterial order Candidatus Sinidesulfobacterales (Sva0485) by metagenomics and metatranscriptomics.</title>
        <authorList>
            <person name="Tan S."/>
            <person name="Liu J."/>
            <person name="Fang Y."/>
            <person name="Hedlund B.P."/>
            <person name="Lian Z.H."/>
            <person name="Huang L.Y."/>
            <person name="Li J.T."/>
            <person name="Huang L.N."/>
            <person name="Li W.J."/>
            <person name="Jiang H.C."/>
            <person name="Dong H.L."/>
            <person name="Shu W.S."/>
        </authorList>
    </citation>
    <scope>NUCLEOTIDE SEQUENCE [LARGE SCALE GENOMIC DNA]</scope>
    <source>
        <strain evidence="3">AP3</strain>
    </source>
</reference>
<keyword evidence="1" id="KW-0238">DNA-binding</keyword>
<name>A0A519BA43_9DELT</name>
<dbReference type="Proteomes" id="UP000320813">
    <property type="component" value="Unassembled WGS sequence"/>
</dbReference>
<feature type="domain" description="Core-binding (CB)" evidence="2">
    <location>
        <begin position="41"/>
        <end position="123"/>
    </location>
</feature>
<dbReference type="AlphaFoldDB" id="A0A519BA43"/>
<sequence>MARERASITYQVLEAFKNLQRFGESKFKAKQEFKARYNGDKGVDKFMAAFAKSTGVFATTTFKSYLSISIRASEYIKEHFGIKNIKNINSDHIKSYLESISKRSNDTMHTYKSALNKFESALTQKYGQKYDFKINETQFKSAGVKERAGYYSYENKESLIKAIDSNNKTPDKIKLAIAVIEQSGIRLHKSLILNGLRLDSKGELYAVGKGGKIQKFEGFNSLSPETKEKVLSEIDKNGKFQLTTKEYKQTLKHLEKAAEATGQPYEAAHSLKKGFAGDVRTEISEKTGKEYKEIVNSKEYNRALAHNRRVSTYER</sequence>
<dbReference type="PROSITE" id="PS51900">
    <property type="entry name" value="CB"/>
    <property type="match status" value="1"/>
</dbReference>
<evidence type="ECO:0000256" key="1">
    <source>
        <dbReference type="PROSITE-ProRule" id="PRU01248"/>
    </source>
</evidence>
<evidence type="ECO:0000313" key="3">
    <source>
        <dbReference type="EMBL" id="RZD14160.1"/>
    </source>
</evidence>
<dbReference type="InterPro" id="IPR011010">
    <property type="entry name" value="DNA_brk_join_enz"/>
</dbReference>
<protein>
    <recommendedName>
        <fullName evidence="2">Core-binding (CB) domain-containing protein</fullName>
    </recommendedName>
</protein>
<evidence type="ECO:0000313" key="4">
    <source>
        <dbReference type="Proteomes" id="UP000320813"/>
    </source>
</evidence>
<gene>
    <name evidence="3" type="ORF">EVJ47_07980</name>
</gene>
<dbReference type="InterPro" id="IPR044068">
    <property type="entry name" value="CB"/>
</dbReference>
<comment type="caution">
    <text evidence="3">The sequence shown here is derived from an EMBL/GenBank/DDBJ whole genome shotgun (WGS) entry which is preliminary data.</text>
</comment>
<proteinExistence type="predicted"/>
<evidence type="ECO:0000259" key="2">
    <source>
        <dbReference type="PROSITE" id="PS51900"/>
    </source>
</evidence>
<dbReference type="GO" id="GO:0003677">
    <property type="term" value="F:DNA binding"/>
    <property type="evidence" value="ECO:0007669"/>
    <property type="project" value="UniProtKB-UniRule"/>
</dbReference>